<comment type="similarity">
    <text evidence="1 7">Belongs to the nitroreductase family.</text>
</comment>
<evidence type="ECO:0000256" key="6">
    <source>
        <dbReference type="ARBA" id="ARBA00023027"/>
    </source>
</evidence>
<protein>
    <recommendedName>
        <fullName evidence="7">Putative NAD(P)H nitroreductase</fullName>
        <ecNumber evidence="7">1.-.-.-</ecNumber>
    </recommendedName>
</protein>
<evidence type="ECO:0000256" key="7">
    <source>
        <dbReference type="PIRNR" id="PIRNR000232"/>
    </source>
</evidence>
<keyword evidence="4 7" id="KW-0521">NADP</keyword>
<feature type="binding site" evidence="8">
    <location>
        <position position="45"/>
    </location>
    <ligand>
        <name>FMN</name>
        <dbReference type="ChEBI" id="CHEBI:58210"/>
        <note>ligand shared between dimeric partners</note>
    </ligand>
</feature>
<dbReference type="CDD" id="cd02135">
    <property type="entry name" value="YdjA-like"/>
    <property type="match status" value="1"/>
</dbReference>
<dbReference type="InterPro" id="IPR026021">
    <property type="entry name" value="YdjA-like"/>
</dbReference>
<dbReference type="PIRSF" id="PIRSF000232">
    <property type="entry name" value="YdjA"/>
    <property type="match status" value="1"/>
</dbReference>
<evidence type="ECO:0000256" key="2">
    <source>
        <dbReference type="ARBA" id="ARBA00022630"/>
    </source>
</evidence>
<dbReference type="AlphaFoldDB" id="A0A553ZTF5"/>
<comment type="caution">
    <text evidence="10">The sequence shown here is derived from an EMBL/GenBank/DDBJ whole genome shotgun (WGS) entry which is preliminary data.</text>
</comment>
<evidence type="ECO:0000256" key="8">
    <source>
        <dbReference type="PIRSR" id="PIRSR000232-1"/>
    </source>
</evidence>
<reference evidence="10 11" key="1">
    <citation type="submission" date="2019-07" db="EMBL/GenBank/DDBJ databases">
        <authorList>
            <person name="Park Y.J."/>
            <person name="Jeong S.E."/>
            <person name="Jung H.S."/>
        </authorList>
    </citation>
    <scope>NUCLEOTIDE SEQUENCE [LARGE SCALE GENOMIC DNA]</scope>
    <source>
        <strain evidence="11">P16(2019)</strain>
    </source>
</reference>
<dbReference type="InterPro" id="IPR029479">
    <property type="entry name" value="Nitroreductase"/>
</dbReference>
<dbReference type="GO" id="GO:0016491">
    <property type="term" value="F:oxidoreductase activity"/>
    <property type="evidence" value="ECO:0007669"/>
    <property type="project" value="UniProtKB-UniRule"/>
</dbReference>
<name>A0A553ZTF5_9BACI</name>
<gene>
    <name evidence="10" type="ORF">FN960_20210</name>
</gene>
<dbReference type="PANTHER" id="PTHR43821:SF1">
    <property type="entry name" value="NAD(P)H NITROREDUCTASE YDJA-RELATED"/>
    <property type="match status" value="1"/>
</dbReference>
<feature type="binding site" description="in other chain" evidence="8">
    <location>
        <begin position="16"/>
        <end position="18"/>
    </location>
    <ligand>
        <name>FMN</name>
        <dbReference type="ChEBI" id="CHEBI:58210"/>
        <note>ligand shared between dimeric partners</note>
    </ligand>
</feature>
<feature type="domain" description="Nitroreductase" evidence="9">
    <location>
        <begin position="13"/>
        <end position="168"/>
    </location>
</feature>
<keyword evidence="6 7" id="KW-0520">NAD</keyword>
<keyword evidence="2 7" id="KW-0285">Flavoprotein</keyword>
<evidence type="ECO:0000313" key="10">
    <source>
        <dbReference type="EMBL" id="TSB44683.1"/>
    </source>
</evidence>
<evidence type="ECO:0000259" key="9">
    <source>
        <dbReference type="Pfam" id="PF00881"/>
    </source>
</evidence>
<dbReference type="Gene3D" id="3.40.109.10">
    <property type="entry name" value="NADH Oxidase"/>
    <property type="match status" value="1"/>
</dbReference>
<feature type="binding site" description="in other chain" evidence="8">
    <location>
        <begin position="137"/>
        <end position="139"/>
    </location>
    <ligand>
        <name>FMN</name>
        <dbReference type="ChEBI" id="CHEBI:58210"/>
        <note>ligand shared between dimeric partners</note>
    </ligand>
</feature>
<dbReference type="EC" id="1.-.-.-" evidence="7"/>
<evidence type="ECO:0000256" key="1">
    <source>
        <dbReference type="ARBA" id="ARBA00007118"/>
    </source>
</evidence>
<proteinExistence type="inferred from homology"/>
<keyword evidence="11" id="KW-1185">Reference proteome</keyword>
<dbReference type="EMBL" id="VLXZ01000022">
    <property type="protein sequence ID" value="TSB44683.1"/>
    <property type="molecule type" value="Genomic_DNA"/>
</dbReference>
<dbReference type="Proteomes" id="UP000318521">
    <property type="component" value="Unassembled WGS sequence"/>
</dbReference>
<dbReference type="RefSeq" id="WP_143850679.1">
    <property type="nucleotide sequence ID" value="NZ_VLXZ01000022.1"/>
</dbReference>
<evidence type="ECO:0000313" key="11">
    <source>
        <dbReference type="Proteomes" id="UP000318521"/>
    </source>
</evidence>
<organism evidence="10 11">
    <name type="scientific">Alkalicoccobacillus porphyridii</name>
    <dbReference type="NCBI Taxonomy" id="2597270"/>
    <lineage>
        <taxon>Bacteria</taxon>
        <taxon>Bacillati</taxon>
        <taxon>Bacillota</taxon>
        <taxon>Bacilli</taxon>
        <taxon>Bacillales</taxon>
        <taxon>Bacillaceae</taxon>
        <taxon>Alkalicoccobacillus</taxon>
    </lineage>
</organism>
<dbReference type="PANTHER" id="PTHR43821">
    <property type="entry name" value="NAD(P)H NITROREDUCTASE YDJA-RELATED"/>
    <property type="match status" value="1"/>
</dbReference>
<evidence type="ECO:0000256" key="4">
    <source>
        <dbReference type="ARBA" id="ARBA00022857"/>
    </source>
</evidence>
<dbReference type="OrthoDB" id="9804207at2"/>
<sequence>MNNERQKVIDELIRERRSVTSFKPDQVPTDELIELLEVAKWAPNHKMTEPWRFLLYTGEGTETFIQAFIESQPAPGGQISEGVQKKADHFRSIPVHLVVIMPEDPRQKTWDEDHAAVSALIQNFQLAAWARNIGMIWRSNDWIYNPTFREKIGVKPGEKIVATLMLGYIKDVPKPKKRTDIKEKLTIISE</sequence>
<dbReference type="SUPFAM" id="SSF55469">
    <property type="entry name" value="FMN-dependent nitroreductase-like"/>
    <property type="match status" value="1"/>
</dbReference>
<dbReference type="InterPro" id="IPR052530">
    <property type="entry name" value="NAD(P)H_nitroreductase"/>
</dbReference>
<evidence type="ECO:0000256" key="5">
    <source>
        <dbReference type="ARBA" id="ARBA00023002"/>
    </source>
</evidence>
<dbReference type="InterPro" id="IPR000415">
    <property type="entry name" value="Nitroreductase-like"/>
</dbReference>
<dbReference type="Pfam" id="PF00881">
    <property type="entry name" value="Nitroreductase"/>
    <property type="match status" value="1"/>
</dbReference>
<accession>A0A553ZTF5</accession>
<comment type="cofactor">
    <cofactor evidence="8">
        <name>FMN</name>
        <dbReference type="ChEBI" id="CHEBI:58210"/>
    </cofactor>
    <text evidence="8">Binds 1 FMN per subunit.</text>
</comment>
<evidence type="ECO:0000256" key="3">
    <source>
        <dbReference type="ARBA" id="ARBA00022643"/>
    </source>
</evidence>
<keyword evidence="5 7" id="KW-0560">Oxidoreductase</keyword>
<keyword evidence="3 7" id="KW-0288">FMN</keyword>